<keyword evidence="4" id="KW-1185">Reference proteome</keyword>
<proteinExistence type="inferred from homology"/>
<sequence length="76" mass="8145">MKAEQEQRAAIIRVEGESDAAKLISDATASARMGLIELRRIEASREIASTLGKSPNVSYLPGGQNLMMALNASRLS</sequence>
<organism evidence="3 4">
    <name type="scientific">Vigna angularis var. angularis</name>
    <dbReference type="NCBI Taxonomy" id="157739"/>
    <lineage>
        <taxon>Eukaryota</taxon>
        <taxon>Viridiplantae</taxon>
        <taxon>Streptophyta</taxon>
        <taxon>Embryophyta</taxon>
        <taxon>Tracheophyta</taxon>
        <taxon>Spermatophyta</taxon>
        <taxon>Magnoliopsida</taxon>
        <taxon>eudicotyledons</taxon>
        <taxon>Gunneridae</taxon>
        <taxon>Pentapetalae</taxon>
        <taxon>rosids</taxon>
        <taxon>fabids</taxon>
        <taxon>Fabales</taxon>
        <taxon>Fabaceae</taxon>
        <taxon>Papilionoideae</taxon>
        <taxon>50 kb inversion clade</taxon>
        <taxon>NPAAA clade</taxon>
        <taxon>indigoferoid/millettioid clade</taxon>
        <taxon>Phaseoleae</taxon>
        <taxon>Vigna</taxon>
    </lineage>
</organism>
<accession>A0A0S3R2N5</accession>
<reference evidence="3 4" key="1">
    <citation type="journal article" date="2015" name="Sci. Rep.">
        <title>The power of single molecule real-time sequencing technology in the de novo assembly of a eukaryotic genome.</title>
        <authorList>
            <person name="Sakai H."/>
            <person name="Naito K."/>
            <person name="Ogiso-Tanaka E."/>
            <person name="Takahashi Y."/>
            <person name="Iseki K."/>
            <person name="Muto C."/>
            <person name="Satou K."/>
            <person name="Teruya K."/>
            <person name="Shiroma A."/>
            <person name="Shimoji M."/>
            <person name="Hirano T."/>
            <person name="Itoh T."/>
            <person name="Kaga A."/>
            <person name="Tomooka N."/>
        </authorList>
    </citation>
    <scope>NUCLEOTIDE SEQUENCE [LARGE SCALE GENOMIC DNA]</scope>
    <source>
        <strain evidence="4">cv. Shumari</strain>
    </source>
</reference>
<protein>
    <recommendedName>
        <fullName evidence="2">Prohibitin</fullName>
    </recommendedName>
</protein>
<dbReference type="OrthoDB" id="1738376at2759"/>
<dbReference type="Proteomes" id="UP000291084">
    <property type="component" value="Chromosome 1"/>
</dbReference>
<dbReference type="GO" id="GO:0007005">
    <property type="term" value="P:mitochondrion organization"/>
    <property type="evidence" value="ECO:0007669"/>
    <property type="project" value="TreeGrafter"/>
</dbReference>
<name>A0A0S3R2N5_PHAAN</name>
<dbReference type="PANTHER" id="PTHR23222">
    <property type="entry name" value="PROHIBITIN"/>
    <property type="match status" value="1"/>
</dbReference>
<evidence type="ECO:0000256" key="1">
    <source>
        <dbReference type="ARBA" id="ARBA00009658"/>
    </source>
</evidence>
<keyword evidence="2" id="KW-0472">Membrane</keyword>
<gene>
    <name evidence="3" type="primary">Vigan.01G273800</name>
    <name evidence="3" type="ORF">VIGAN_01273800</name>
</gene>
<dbReference type="InterPro" id="IPR000163">
    <property type="entry name" value="Prohibitin"/>
</dbReference>
<dbReference type="AlphaFoldDB" id="A0A0S3R2N5"/>
<evidence type="ECO:0000313" key="3">
    <source>
        <dbReference type="EMBL" id="BAT74952.1"/>
    </source>
</evidence>
<keyword evidence="2" id="KW-0999">Mitochondrion inner membrane</keyword>
<keyword evidence="2" id="KW-0496">Mitochondrion</keyword>
<evidence type="ECO:0000313" key="4">
    <source>
        <dbReference type="Proteomes" id="UP000291084"/>
    </source>
</evidence>
<dbReference type="GO" id="GO:0005743">
    <property type="term" value="C:mitochondrial inner membrane"/>
    <property type="evidence" value="ECO:0007669"/>
    <property type="project" value="UniProtKB-SubCell"/>
</dbReference>
<comment type="subcellular location">
    <subcellularLocation>
        <location evidence="2">Mitochondrion inner membrane</location>
    </subcellularLocation>
</comment>
<evidence type="ECO:0000256" key="2">
    <source>
        <dbReference type="RuleBase" id="RU366048"/>
    </source>
</evidence>
<dbReference type="EMBL" id="AP015034">
    <property type="protein sequence ID" value="BAT74952.1"/>
    <property type="molecule type" value="Genomic_DNA"/>
</dbReference>
<comment type="similarity">
    <text evidence="1 2">Belongs to the prohibitin family.</text>
</comment>
<dbReference type="PANTHER" id="PTHR23222:SF0">
    <property type="entry name" value="PROHIBITIN 1"/>
    <property type="match status" value="1"/>
</dbReference>